<feature type="repeat" description="WD" evidence="5">
    <location>
        <begin position="267"/>
        <end position="299"/>
    </location>
</feature>
<dbReference type="InterPro" id="IPR015943">
    <property type="entry name" value="WD40/YVTN_repeat-like_dom_sf"/>
</dbReference>
<feature type="repeat" description="WD" evidence="5">
    <location>
        <begin position="160"/>
        <end position="202"/>
    </location>
</feature>
<evidence type="ECO:0000313" key="8">
    <source>
        <dbReference type="Proteomes" id="UP000001058"/>
    </source>
</evidence>
<keyword evidence="4" id="KW-0234">DNA repair</keyword>
<feature type="region of interest" description="Disordered" evidence="6">
    <location>
        <begin position="214"/>
        <end position="248"/>
    </location>
</feature>
<dbReference type="InterPro" id="IPR001680">
    <property type="entry name" value="WD40_rpt"/>
</dbReference>
<reference evidence="7 8" key="1">
    <citation type="journal article" date="2010" name="Science">
        <title>Genomic analysis of organismal complexity in the multicellular green alga Volvox carteri.</title>
        <authorList>
            <person name="Prochnik S.E."/>
            <person name="Umen J."/>
            <person name="Nedelcu A.M."/>
            <person name="Hallmann A."/>
            <person name="Miller S.M."/>
            <person name="Nishii I."/>
            <person name="Ferris P."/>
            <person name="Kuo A."/>
            <person name="Mitros T."/>
            <person name="Fritz-Laylin L.K."/>
            <person name="Hellsten U."/>
            <person name="Chapman J."/>
            <person name="Simakov O."/>
            <person name="Rensing S.A."/>
            <person name="Terry A."/>
            <person name="Pangilinan J."/>
            <person name="Kapitonov V."/>
            <person name="Jurka J."/>
            <person name="Salamov A."/>
            <person name="Shapiro H."/>
            <person name="Schmutz J."/>
            <person name="Grimwood J."/>
            <person name="Lindquist E."/>
            <person name="Lucas S."/>
            <person name="Grigoriev I.V."/>
            <person name="Schmitt R."/>
            <person name="Kirk D."/>
            <person name="Rokhsar D.S."/>
        </authorList>
    </citation>
    <scope>NUCLEOTIDE SEQUENCE [LARGE SCALE GENOMIC DNA]</scope>
    <source>
        <strain evidence="8">f. Nagariensis / Eve</strain>
    </source>
</reference>
<evidence type="ECO:0000256" key="3">
    <source>
        <dbReference type="ARBA" id="ARBA00022763"/>
    </source>
</evidence>
<gene>
    <name evidence="7" type="ORF">VOLCADRAFT_65806</name>
</gene>
<dbReference type="GO" id="GO:0000209">
    <property type="term" value="P:protein polyubiquitination"/>
    <property type="evidence" value="ECO:0007669"/>
    <property type="project" value="TreeGrafter"/>
</dbReference>
<name>D8U9Q5_VOLCA</name>
<dbReference type="GO" id="GO:0000109">
    <property type="term" value="C:nucleotide-excision repair complex"/>
    <property type="evidence" value="ECO:0007669"/>
    <property type="project" value="TreeGrafter"/>
</dbReference>
<protein>
    <submittedName>
        <fullName evidence="7">Uncharacterized protein</fullName>
    </submittedName>
</protein>
<dbReference type="OrthoDB" id="361494at2759"/>
<keyword evidence="1 5" id="KW-0853">WD repeat</keyword>
<dbReference type="PANTHER" id="PTHR46202">
    <property type="entry name" value="DNA EXCISION REPAIR PROTEIN ERCC-8"/>
    <property type="match status" value="1"/>
</dbReference>
<dbReference type="SMART" id="SM00320">
    <property type="entry name" value="WD40"/>
    <property type="match status" value="6"/>
</dbReference>
<evidence type="ECO:0000313" key="7">
    <source>
        <dbReference type="EMBL" id="EFJ43451.1"/>
    </source>
</evidence>
<evidence type="ECO:0000256" key="4">
    <source>
        <dbReference type="ARBA" id="ARBA00023204"/>
    </source>
</evidence>
<dbReference type="FunCoup" id="D8U9Q5">
    <property type="interactions" value="1567"/>
</dbReference>
<dbReference type="InterPro" id="IPR020472">
    <property type="entry name" value="WD40_PAC1"/>
</dbReference>
<dbReference type="PROSITE" id="PS50082">
    <property type="entry name" value="WD_REPEATS_2"/>
    <property type="match status" value="4"/>
</dbReference>
<keyword evidence="3" id="KW-0227">DNA damage</keyword>
<keyword evidence="8" id="KW-1185">Reference proteome</keyword>
<feature type="repeat" description="WD" evidence="5">
    <location>
        <begin position="73"/>
        <end position="115"/>
    </location>
</feature>
<dbReference type="EMBL" id="GL378372">
    <property type="protein sequence ID" value="EFJ43451.1"/>
    <property type="molecule type" value="Genomic_DNA"/>
</dbReference>
<evidence type="ECO:0000256" key="1">
    <source>
        <dbReference type="ARBA" id="ARBA00022574"/>
    </source>
</evidence>
<dbReference type="GO" id="GO:0006283">
    <property type="term" value="P:transcription-coupled nucleotide-excision repair"/>
    <property type="evidence" value="ECO:0007669"/>
    <property type="project" value="InterPro"/>
</dbReference>
<dbReference type="eggNOG" id="KOG4283">
    <property type="taxonomic scope" value="Eukaryota"/>
</dbReference>
<feature type="repeat" description="WD" evidence="5">
    <location>
        <begin position="355"/>
        <end position="389"/>
    </location>
</feature>
<dbReference type="RefSeq" id="XP_002955380.1">
    <property type="nucleotide sequence ID" value="XM_002955334.1"/>
</dbReference>
<dbReference type="Gene3D" id="2.130.10.10">
    <property type="entry name" value="YVTN repeat-like/Quinoprotein amine dehydrogenase"/>
    <property type="match status" value="1"/>
</dbReference>
<organism evidence="8">
    <name type="scientific">Volvox carteri f. nagariensis</name>
    <dbReference type="NCBI Taxonomy" id="3068"/>
    <lineage>
        <taxon>Eukaryota</taxon>
        <taxon>Viridiplantae</taxon>
        <taxon>Chlorophyta</taxon>
        <taxon>core chlorophytes</taxon>
        <taxon>Chlorophyceae</taxon>
        <taxon>CS clade</taxon>
        <taxon>Chlamydomonadales</taxon>
        <taxon>Volvocaceae</taxon>
        <taxon>Volvox</taxon>
    </lineage>
</organism>
<sequence>RLANLVPDDSRSLICPFTGGVTCMELDKTEDRFLLAAAADTTIALYDTHVGSEKATTLIAPLFSCRGRHNNAERGHKYLISSVAWYPVDTGLFVTGSYDCTAKVWDTNEVQVVNTFQLPKKVTAVAMSLVATSHTLIASGCEDAHVRLCDLTSGAVTHVFSGHRDSVWCVAWSTSSEYEVLSGDGAGQIRLWDIRRSGCRAVFDQYCTQRLDRARSMEEDVPPPPVSPAKKPRRSGSSGPMHTAKSAPALLSAEPVPSSFRMKETAVRAHSGAVTCLLPCPDSVNLISAGTDSRMRLWDAQYRYNKLVGYEGTYNRALRARQVAVTDDARVVFYPTGTSVNVYEVETGRMLASVQGAHTETINCCAYNPSLRELYSGGNDCKLRVWSMRADSHGCVDDDVG</sequence>
<keyword evidence="2" id="KW-0677">Repeat</keyword>
<evidence type="ECO:0000256" key="5">
    <source>
        <dbReference type="PROSITE-ProRule" id="PRU00221"/>
    </source>
</evidence>
<dbReference type="GeneID" id="9616640"/>
<dbReference type="PANTHER" id="PTHR46202:SF1">
    <property type="entry name" value="DNA EXCISION REPAIR PROTEIN ERCC-8"/>
    <property type="match status" value="1"/>
</dbReference>
<evidence type="ECO:0000256" key="2">
    <source>
        <dbReference type="ARBA" id="ARBA00022737"/>
    </source>
</evidence>
<dbReference type="GO" id="GO:0031464">
    <property type="term" value="C:Cul4A-RING E3 ubiquitin ligase complex"/>
    <property type="evidence" value="ECO:0007669"/>
    <property type="project" value="TreeGrafter"/>
</dbReference>
<dbReference type="PRINTS" id="PR00320">
    <property type="entry name" value="GPROTEINBRPT"/>
</dbReference>
<dbReference type="AlphaFoldDB" id="D8U9Q5"/>
<dbReference type="PROSITE" id="PS50294">
    <property type="entry name" value="WD_REPEATS_REGION"/>
    <property type="match status" value="4"/>
</dbReference>
<proteinExistence type="predicted"/>
<dbReference type="SUPFAM" id="SSF50978">
    <property type="entry name" value="WD40 repeat-like"/>
    <property type="match status" value="1"/>
</dbReference>
<dbReference type="Proteomes" id="UP000001058">
    <property type="component" value="Unassembled WGS sequence"/>
</dbReference>
<dbReference type="InParanoid" id="D8U9Q5"/>
<dbReference type="GO" id="GO:0043161">
    <property type="term" value="P:proteasome-mediated ubiquitin-dependent protein catabolic process"/>
    <property type="evidence" value="ECO:0007669"/>
    <property type="project" value="TreeGrafter"/>
</dbReference>
<dbReference type="InterPro" id="IPR042238">
    <property type="entry name" value="Rad28/ERCC8/Ckn1/ATCSA-1"/>
</dbReference>
<evidence type="ECO:0000256" key="6">
    <source>
        <dbReference type="SAM" id="MobiDB-lite"/>
    </source>
</evidence>
<dbReference type="InterPro" id="IPR036322">
    <property type="entry name" value="WD40_repeat_dom_sf"/>
</dbReference>
<dbReference type="STRING" id="3068.D8U9Q5"/>
<dbReference type="Pfam" id="PF00400">
    <property type="entry name" value="WD40"/>
    <property type="match status" value="4"/>
</dbReference>
<dbReference type="KEGG" id="vcn:VOLCADRAFT_65806"/>
<feature type="non-terminal residue" evidence="7">
    <location>
        <position position="1"/>
    </location>
</feature>
<accession>D8U9Q5</accession>